<proteinExistence type="predicted"/>
<evidence type="ECO:0000313" key="1">
    <source>
        <dbReference type="EMBL" id="JAD21124.1"/>
    </source>
</evidence>
<sequence>MSLSLLNFVNSSNISLAWLKG</sequence>
<organism evidence="1">
    <name type="scientific">Arundo donax</name>
    <name type="common">Giant reed</name>
    <name type="synonym">Donax arundinaceus</name>
    <dbReference type="NCBI Taxonomy" id="35708"/>
    <lineage>
        <taxon>Eukaryota</taxon>
        <taxon>Viridiplantae</taxon>
        <taxon>Streptophyta</taxon>
        <taxon>Embryophyta</taxon>
        <taxon>Tracheophyta</taxon>
        <taxon>Spermatophyta</taxon>
        <taxon>Magnoliopsida</taxon>
        <taxon>Liliopsida</taxon>
        <taxon>Poales</taxon>
        <taxon>Poaceae</taxon>
        <taxon>PACMAD clade</taxon>
        <taxon>Arundinoideae</taxon>
        <taxon>Arundineae</taxon>
        <taxon>Arundo</taxon>
    </lineage>
</organism>
<reference evidence="1" key="1">
    <citation type="submission" date="2014-09" db="EMBL/GenBank/DDBJ databases">
        <authorList>
            <person name="Magalhaes I.L.F."/>
            <person name="Oliveira U."/>
            <person name="Santos F.R."/>
            <person name="Vidigal T.H.D.A."/>
            <person name="Brescovit A.D."/>
            <person name="Santos A.J."/>
        </authorList>
    </citation>
    <scope>NUCLEOTIDE SEQUENCE</scope>
    <source>
        <tissue evidence="1">Shoot tissue taken approximately 20 cm above the soil surface</tissue>
    </source>
</reference>
<protein>
    <submittedName>
        <fullName evidence="1">Uncharacterized protein</fullName>
    </submittedName>
</protein>
<reference evidence="1" key="2">
    <citation type="journal article" date="2015" name="Data Brief">
        <title>Shoot transcriptome of the giant reed, Arundo donax.</title>
        <authorList>
            <person name="Barrero R.A."/>
            <person name="Guerrero F.D."/>
            <person name="Moolhuijzen P."/>
            <person name="Goolsby J.A."/>
            <person name="Tidwell J."/>
            <person name="Bellgard S.E."/>
            <person name="Bellgard M.I."/>
        </authorList>
    </citation>
    <scope>NUCLEOTIDE SEQUENCE</scope>
    <source>
        <tissue evidence="1">Shoot tissue taken approximately 20 cm above the soil surface</tissue>
    </source>
</reference>
<name>A0A0A8Y598_ARUDO</name>
<accession>A0A0A8Y598</accession>
<dbReference type="EMBL" id="GBRH01276771">
    <property type="protein sequence ID" value="JAD21124.1"/>
    <property type="molecule type" value="Transcribed_RNA"/>
</dbReference>
<dbReference type="AlphaFoldDB" id="A0A0A8Y598"/>